<dbReference type="AlphaFoldDB" id="A0A0K8TZE8"/>
<gene>
    <name evidence="2" type="ORF">c4_g5_i6</name>
</gene>
<organism evidence="2">
    <name type="scientific">Bactrocera latifrons</name>
    <name type="common">Malaysian fruit fly</name>
    <name type="synonym">Chaetodacus latifrons</name>
    <dbReference type="NCBI Taxonomy" id="174628"/>
    <lineage>
        <taxon>Eukaryota</taxon>
        <taxon>Metazoa</taxon>
        <taxon>Ecdysozoa</taxon>
        <taxon>Arthropoda</taxon>
        <taxon>Hexapoda</taxon>
        <taxon>Insecta</taxon>
        <taxon>Pterygota</taxon>
        <taxon>Neoptera</taxon>
        <taxon>Endopterygota</taxon>
        <taxon>Diptera</taxon>
        <taxon>Brachycera</taxon>
        <taxon>Muscomorpha</taxon>
        <taxon>Tephritoidea</taxon>
        <taxon>Tephritidae</taxon>
        <taxon>Bactrocera</taxon>
        <taxon>Bactrocera</taxon>
    </lineage>
</organism>
<evidence type="ECO:0000313" key="2">
    <source>
        <dbReference type="EMBL" id="JAI19656.1"/>
    </source>
</evidence>
<accession>A0A0K8TZE8</accession>
<reference evidence="2" key="1">
    <citation type="submission" date="2015-06" db="EMBL/GenBank/DDBJ databases">
        <authorList>
            <person name="Hoefler B.C."/>
            <person name="Straight P.D."/>
        </authorList>
    </citation>
    <scope>NUCLEOTIDE SEQUENCE</scope>
</reference>
<feature type="coiled-coil region" evidence="1">
    <location>
        <begin position="65"/>
        <end position="99"/>
    </location>
</feature>
<evidence type="ECO:0000256" key="1">
    <source>
        <dbReference type="SAM" id="Coils"/>
    </source>
</evidence>
<dbReference type="EMBL" id="GDHF01032658">
    <property type="protein sequence ID" value="JAI19656.1"/>
    <property type="molecule type" value="Transcribed_RNA"/>
</dbReference>
<feature type="non-terminal residue" evidence="2">
    <location>
        <position position="100"/>
    </location>
</feature>
<keyword evidence="1" id="KW-0175">Coiled coil</keyword>
<dbReference type="OrthoDB" id="8052701at2759"/>
<sequence>MDSPALSNDTYLEECPTTSSTPVKEQLTFKWKKFNISGCYNSEESFTRQQGNNLPVDGNDVFNMLKTISFQRQELSSRVENMERKMDSLLKENIIQKSEE</sequence>
<name>A0A0K8TZE8_BACLA</name>
<proteinExistence type="predicted"/>
<protein>
    <submittedName>
        <fullName evidence="2">Uncharacterized protein</fullName>
    </submittedName>
</protein>